<dbReference type="GO" id="GO:0004518">
    <property type="term" value="F:nuclease activity"/>
    <property type="evidence" value="ECO:0007669"/>
    <property type="project" value="InterPro"/>
</dbReference>
<dbReference type="PANTHER" id="PTHR15160">
    <property type="entry name" value="VON HIPPEL-LINDAU PROTEIN"/>
    <property type="match status" value="1"/>
</dbReference>
<accession>A0A1Y6K5P9</accession>
<dbReference type="EMBL" id="LT859958">
    <property type="protein sequence ID" value="SMX54954.1"/>
    <property type="molecule type" value="Genomic_DNA"/>
</dbReference>
<evidence type="ECO:0000313" key="3">
    <source>
        <dbReference type="Proteomes" id="UP000195514"/>
    </source>
</evidence>
<sequence>MPKMIEVEIDSVRVSLTNQQRIVILKQVDKERYLPIWIGLYEAEAITIALQDIQIARPQTHDLLKTLIQSLNGRLIQVEVSSLSDDVFYGNLVIEIDGKRKFVDCRPSDALALAVRMNAPILVAEDVMAQASIIPEEDISDQDAAELETRASAEIETGNLDIFDDFLKNIDLDDFRSDDEEDEP</sequence>
<evidence type="ECO:0000313" key="2">
    <source>
        <dbReference type="EMBL" id="SMX54954.1"/>
    </source>
</evidence>
<name>A0A1Y6K5P9_9CHLR</name>
<dbReference type="InterPro" id="IPR036104">
    <property type="entry name" value="BFN_sf"/>
</dbReference>
<proteinExistence type="predicted"/>
<dbReference type="PANTHER" id="PTHR15160:SF1">
    <property type="entry name" value="VON HIPPEL-LINDAU DISEASE TUMOR SUPPRESSOR"/>
    <property type="match status" value="1"/>
</dbReference>
<dbReference type="Proteomes" id="UP000195514">
    <property type="component" value="Chromosome I"/>
</dbReference>
<dbReference type="Gene3D" id="3.10.690.10">
    <property type="entry name" value="Bifunctional nuclease domain"/>
    <property type="match status" value="1"/>
</dbReference>
<reference evidence="3" key="1">
    <citation type="submission" date="2017-05" db="EMBL/GenBank/DDBJ databases">
        <authorList>
            <person name="Kirkegaard R."/>
            <person name="Mcilroy J S."/>
        </authorList>
    </citation>
    <scope>NUCLEOTIDE SEQUENCE [LARGE SCALE GENOMIC DNA]</scope>
</reference>
<dbReference type="KEGG" id="abat:CFX1CAM_1889"/>
<feature type="domain" description="BFN" evidence="1">
    <location>
        <begin position="4"/>
        <end position="135"/>
    </location>
</feature>
<dbReference type="PROSITE" id="PS51658">
    <property type="entry name" value="BFN"/>
    <property type="match status" value="1"/>
</dbReference>
<dbReference type="SUPFAM" id="SSF103256">
    <property type="entry name" value="Hypothetical protein TM0160"/>
    <property type="match status" value="1"/>
</dbReference>
<protein>
    <recommendedName>
        <fullName evidence="1">BFN domain-containing protein</fullName>
    </recommendedName>
</protein>
<organism evidence="2 3">
    <name type="scientific">Candidatus Brevifilum fermentans</name>
    <dbReference type="NCBI Taxonomy" id="1986204"/>
    <lineage>
        <taxon>Bacteria</taxon>
        <taxon>Bacillati</taxon>
        <taxon>Chloroflexota</taxon>
        <taxon>Anaerolineae</taxon>
        <taxon>Anaerolineales</taxon>
        <taxon>Anaerolineaceae</taxon>
        <taxon>Candidatus Brevifilum</taxon>
    </lineage>
</organism>
<dbReference type="InterPro" id="IPR003729">
    <property type="entry name" value="Bi_nuclease_dom"/>
</dbReference>
<evidence type="ECO:0000259" key="1">
    <source>
        <dbReference type="PROSITE" id="PS51658"/>
    </source>
</evidence>
<dbReference type="RefSeq" id="WP_197687120.1">
    <property type="nucleotide sequence ID" value="NZ_LT859958.1"/>
</dbReference>
<gene>
    <name evidence="2" type="ORF">CFX1CAM_1889</name>
</gene>
<dbReference type="AlphaFoldDB" id="A0A1Y6K5P9"/>
<dbReference type="Pfam" id="PF02577">
    <property type="entry name" value="BFN_dom"/>
    <property type="match status" value="1"/>
</dbReference>
<keyword evidence="3" id="KW-1185">Reference proteome</keyword>